<evidence type="ECO:0000256" key="2">
    <source>
        <dbReference type="ARBA" id="ARBA00022840"/>
    </source>
</evidence>
<dbReference type="InterPro" id="IPR003593">
    <property type="entry name" value="AAA+_ATPase"/>
</dbReference>
<comment type="caution">
    <text evidence="4">The sequence shown here is derived from an EMBL/GenBank/DDBJ whole genome shotgun (WGS) entry which is preliminary data.</text>
</comment>
<feature type="domain" description="AAA+ ATPase" evidence="3">
    <location>
        <begin position="613"/>
        <end position="769"/>
    </location>
</feature>
<dbReference type="AlphaFoldDB" id="A0A9K3KAL0"/>
<dbReference type="SMART" id="SM00382">
    <property type="entry name" value="AAA"/>
    <property type="match status" value="2"/>
</dbReference>
<dbReference type="InterPro" id="IPR003959">
    <property type="entry name" value="ATPase_AAA_core"/>
</dbReference>
<dbReference type="InterPro" id="IPR050168">
    <property type="entry name" value="AAA_ATPase_domain"/>
</dbReference>
<keyword evidence="1" id="KW-0547">Nucleotide-binding</keyword>
<dbReference type="GO" id="GO:0016887">
    <property type="term" value="F:ATP hydrolysis activity"/>
    <property type="evidence" value="ECO:0007669"/>
    <property type="project" value="InterPro"/>
</dbReference>
<organism evidence="4 5">
    <name type="scientific">Nitzschia inconspicua</name>
    <dbReference type="NCBI Taxonomy" id="303405"/>
    <lineage>
        <taxon>Eukaryota</taxon>
        <taxon>Sar</taxon>
        <taxon>Stramenopiles</taxon>
        <taxon>Ochrophyta</taxon>
        <taxon>Bacillariophyta</taxon>
        <taxon>Bacillariophyceae</taxon>
        <taxon>Bacillariophycidae</taxon>
        <taxon>Bacillariales</taxon>
        <taxon>Bacillariaceae</taxon>
        <taxon>Nitzschia</taxon>
    </lineage>
</organism>
<keyword evidence="5" id="KW-1185">Reference proteome</keyword>
<dbReference type="Proteomes" id="UP000693970">
    <property type="component" value="Unassembled WGS sequence"/>
</dbReference>
<dbReference type="OrthoDB" id="44571at2759"/>
<accession>A0A9K3KAL0</accession>
<reference evidence="4" key="2">
    <citation type="submission" date="2021-04" db="EMBL/GenBank/DDBJ databases">
        <authorList>
            <person name="Podell S."/>
        </authorList>
    </citation>
    <scope>NUCLEOTIDE SEQUENCE</scope>
    <source>
        <strain evidence="4">Hildebrandi</strain>
    </source>
</reference>
<gene>
    <name evidence="4" type="ORF">IV203_006431</name>
</gene>
<evidence type="ECO:0000313" key="4">
    <source>
        <dbReference type="EMBL" id="KAG7340027.1"/>
    </source>
</evidence>
<name>A0A9K3KAL0_9STRA</name>
<dbReference type="PANTHER" id="PTHR23077">
    <property type="entry name" value="AAA-FAMILY ATPASE"/>
    <property type="match status" value="1"/>
</dbReference>
<feature type="domain" description="AAA+ ATPase" evidence="3">
    <location>
        <begin position="279"/>
        <end position="450"/>
    </location>
</feature>
<evidence type="ECO:0000313" key="5">
    <source>
        <dbReference type="Proteomes" id="UP000693970"/>
    </source>
</evidence>
<dbReference type="Pfam" id="PF00004">
    <property type="entry name" value="AAA"/>
    <property type="match status" value="2"/>
</dbReference>
<protein>
    <submittedName>
        <fullName evidence="4">ATPase AAA</fullName>
    </submittedName>
</protein>
<reference evidence="4" key="1">
    <citation type="journal article" date="2021" name="Sci. Rep.">
        <title>Diploid genomic architecture of Nitzschia inconspicua, an elite biomass production diatom.</title>
        <authorList>
            <person name="Oliver A."/>
            <person name="Podell S."/>
            <person name="Pinowska A."/>
            <person name="Traller J.C."/>
            <person name="Smith S.R."/>
            <person name="McClure R."/>
            <person name="Beliaev A."/>
            <person name="Bohutskyi P."/>
            <person name="Hill E.A."/>
            <person name="Rabines A."/>
            <person name="Zheng H."/>
            <person name="Allen L.Z."/>
            <person name="Kuo A."/>
            <person name="Grigoriev I.V."/>
            <person name="Allen A.E."/>
            <person name="Hazlebeck D."/>
            <person name="Allen E.E."/>
        </authorList>
    </citation>
    <scope>NUCLEOTIDE SEQUENCE</scope>
    <source>
        <strain evidence="4">Hildebrandi</strain>
    </source>
</reference>
<keyword evidence="2" id="KW-0067">ATP-binding</keyword>
<evidence type="ECO:0000259" key="3">
    <source>
        <dbReference type="SMART" id="SM00382"/>
    </source>
</evidence>
<proteinExistence type="predicted"/>
<dbReference type="GO" id="GO:0005524">
    <property type="term" value="F:ATP binding"/>
    <property type="evidence" value="ECO:0007669"/>
    <property type="project" value="UniProtKB-KW"/>
</dbReference>
<evidence type="ECO:0000256" key="1">
    <source>
        <dbReference type="ARBA" id="ARBA00022741"/>
    </source>
</evidence>
<dbReference type="EMBL" id="JAGRRH010000028">
    <property type="protein sequence ID" value="KAG7340027.1"/>
    <property type="molecule type" value="Genomic_DNA"/>
</dbReference>
<dbReference type="PANTHER" id="PTHR23077:SF171">
    <property type="entry name" value="NUCLEAR VALOSIN-CONTAINING PROTEIN-LIKE"/>
    <property type="match status" value="1"/>
</dbReference>
<sequence length="860" mass="95892">MDDILQNLAALLQSVHLLDDDDDGGDGDGDPWNNLANSIDTLVAILPRVFETKLADDNHDTTCTQHNDTDLSILQMEETIRHVRDNMDRLTRQQLPKYFQNQLRLYQCLVESCHNNNINNDTSHEKWIQLVHSLGNAIRRQTVSTYKSLRVIDTFLSNIYFDRYSSPSNTQILLRKESYRIRQRYITKTTPPWNTALSLVRRMAIRSVSNSNDHHHHQEEEEYIPTRIDYVTPFQKPTLLQIHQTPTLNPCLSDATCLIKTMENVFNTNNNNNLSYRPHTCTFLLVGSEGTGKTFLFDDIETKLRQQYGVHVIRPCLPIDILGQTIGAAEDALISMVSYATSTAATTNTLLLLDDIDILLGREATTTECQNGGSGVDDDVGSGRSVPTYHSTARLFSLFMDLLDVIETRYSNDEISSSSHSQFVLVCSTKGNLNNVMKRFDKVFYLGLPNKEERRQLIADCLGICLQNGPDPLLDTMVDCTTGLSRSEVADLCRRAIMVSSTSNANQLTQISHTLEIMKEQLQLSIPQSLKQGTNEDFADMKVFTGRDLRELFPIQNREDPINDLPLFGESAKNAWNELRRLIVMPICEMDALNELLFCNTDTKLGGHKSAFGGAGVLLASAPGTGKSILAYFCAAFAALFNPSIKLLDVSCTSLIHKEVGGSERALHRVFKIAKASTPCILLMDGIENIAAVRGNDNTTEGTMDRLLSTLLTELDGFDNDPPAAADEELSSGSSCLAMIGMTHDHRWIDPALRRPGRLERVIHLQYPERDARKQIVMRELDGTLFDPDESTTAPIDLDSVADTVAAETKGLSGARVVAVCNEAKLHALKKYFNSSKKSENPRLTVGMLLQAIQDQCINT</sequence>